<feature type="compositionally biased region" description="Polar residues" evidence="2">
    <location>
        <begin position="672"/>
        <end position="695"/>
    </location>
</feature>
<feature type="compositionally biased region" description="Polar residues" evidence="2">
    <location>
        <begin position="643"/>
        <end position="652"/>
    </location>
</feature>
<feature type="compositionally biased region" description="Basic residues" evidence="2">
    <location>
        <begin position="530"/>
        <end position="539"/>
    </location>
</feature>
<feature type="compositionally biased region" description="Basic and acidic residues" evidence="2">
    <location>
        <begin position="697"/>
        <end position="707"/>
    </location>
</feature>
<dbReference type="InterPro" id="IPR038919">
    <property type="entry name" value="STB2/STB2"/>
</dbReference>
<organism evidence="4 5">
    <name type="scientific">Kwoniella shandongensis</name>
    <dbReference type="NCBI Taxonomy" id="1734106"/>
    <lineage>
        <taxon>Eukaryota</taxon>
        <taxon>Fungi</taxon>
        <taxon>Dikarya</taxon>
        <taxon>Basidiomycota</taxon>
        <taxon>Agaricomycotina</taxon>
        <taxon>Tremellomycetes</taxon>
        <taxon>Tremellales</taxon>
        <taxon>Cryptococcaceae</taxon>
        <taxon>Kwoniella</taxon>
    </lineage>
</organism>
<evidence type="ECO:0000256" key="2">
    <source>
        <dbReference type="SAM" id="MobiDB-lite"/>
    </source>
</evidence>
<gene>
    <name evidence="4" type="ORF">CI109_106109</name>
</gene>
<feature type="region of interest" description="Disordered" evidence="2">
    <location>
        <begin position="219"/>
        <end position="245"/>
    </location>
</feature>
<dbReference type="GeneID" id="43591644"/>
<dbReference type="PANTHER" id="PTHR31011">
    <property type="entry name" value="PROTEIN STB2-RELATED"/>
    <property type="match status" value="1"/>
</dbReference>
<reference evidence="4" key="1">
    <citation type="submission" date="2017-08" db="EMBL/GenBank/DDBJ databases">
        <authorList>
            <person name="Cuomo C."/>
            <person name="Billmyre B."/>
            <person name="Heitman J."/>
        </authorList>
    </citation>
    <scope>NUCLEOTIDE SEQUENCE</scope>
    <source>
        <strain evidence="4">CBS 12478</strain>
    </source>
</reference>
<sequence length="936" mass="104086">MSFVLSPVTVSSLSPSTSTPSRLPTPTSGPFSNEPGPIPNNGLLIPTDRTLEELEEKWLYKLGRLKVDREVVLSGYALYSLRNWFLSRTHFSHTIVTQTGKPAEHISAYLLIASPELSGKEAADEIAQAIQFLAAETHSQPRKTEYGTLLVTTPSAFGQDVNAVPGGDFRVAKPYIIVNTGLRRLGCGGRALLGLESPIPALRRKFHELYRIPVPAHAAPLSRTTSPTTSPTKSTSASPLAATNETHDAINSDPFTYLVIELIKLIQAALALWGMFRLNGQEMEIDGLFCDETKVAIFQWRRVMGMEHEESLKLEKETSGGCIDPKTLSALLSSITSVHYELDALDVEKDPFTSIRRFLNTWAGYQMSVGKSPNKSQYLNVSSVRSLNQHYLADRTRSPGDALKVHRLLLSGVAQATSSIHANLKGGAAEDTPIRKREHHLRFRADDEDSDSGMVMIIPEGEVGPVAPPDVITTDLEAYIRGILKSREKEWDVMGARRLAELWNGTVAEGMEHPSRRQGRRRSAGGGGSGHRHDRGVLKKRTVSKDFAIREEDGEDNLKGAIKEISGRAGQALKGGFGLVSRRGTAYETSDSETGGPGPSSLRATLMRKKQNTVPTVIEPDVEEVEEELDRGMSASPSPSASTHHLSQPMGSFNTTRVSFLSATSRANSKRLSIITDPSGNDSDVWSRHSYNPSRSPVDEVADHTRDPGMGLLLGRRSSDRAMIWQTKGRAPKMLRTSSDGADVVVEENGLEWEVTNPHGTGKRDKDGDILRRLVVARRHSFEHKEYYKDVRRLAPEHLQVDVEMCAVVLELREREKQLAQRVKDVKLLEESVFQAGTQLVKAAHKRRDEIDALNDQASRVRAELEALEIEEDHEGSPRDRFHYYLSEETHRPELLDDLGRLKEMWREVRMENEKRRKEVEGGVRGGVERSRGWFW</sequence>
<feature type="region of interest" description="Disordered" evidence="2">
    <location>
        <begin position="627"/>
        <end position="652"/>
    </location>
</feature>
<dbReference type="AlphaFoldDB" id="A0AAJ8MZM6"/>
<evidence type="ECO:0000313" key="5">
    <source>
        <dbReference type="Proteomes" id="UP000322225"/>
    </source>
</evidence>
<evidence type="ECO:0000259" key="3">
    <source>
        <dbReference type="Pfam" id="PF25995"/>
    </source>
</evidence>
<keyword evidence="5" id="KW-1185">Reference proteome</keyword>
<feature type="compositionally biased region" description="Low complexity" evidence="2">
    <location>
        <begin position="1"/>
        <end position="28"/>
    </location>
</feature>
<accession>A0AAJ8MZM6</accession>
<dbReference type="RefSeq" id="XP_065823845.1">
    <property type="nucleotide sequence ID" value="XM_065967773.1"/>
</dbReference>
<feature type="compositionally biased region" description="Low complexity" evidence="2">
    <location>
        <begin position="219"/>
        <end position="243"/>
    </location>
</feature>
<dbReference type="Proteomes" id="UP000322225">
    <property type="component" value="Chromosome 11"/>
</dbReference>
<evidence type="ECO:0000256" key="1">
    <source>
        <dbReference type="SAM" id="Coils"/>
    </source>
</evidence>
<dbReference type="GO" id="GO:0070822">
    <property type="term" value="C:Sin3-type complex"/>
    <property type="evidence" value="ECO:0007669"/>
    <property type="project" value="TreeGrafter"/>
</dbReference>
<evidence type="ECO:0000313" key="4">
    <source>
        <dbReference type="EMBL" id="WWD21623.1"/>
    </source>
</evidence>
<feature type="domain" description="STB6-like N-terminal" evidence="3">
    <location>
        <begin position="66"/>
        <end position="185"/>
    </location>
</feature>
<proteinExistence type="predicted"/>
<feature type="region of interest" description="Disordered" evidence="2">
    <location>
        <begin position="585"/>
        <end position="608"/>
    </location>
</feature>
<dbReference type="Pfam" id="PF25995">
    <property type="entry name" value="STB6_N"/>
    <property type="match status" value="1"/>
</dbReference>
<feature type="region of interest" description="Disordered" evidence="2">
    <location>
        <begin position="672"/>
        <end position="713"/>
    </location>
</feature>
<feature type="coiled-coil region" evidence="1">
    <location>
        <begin position="844"/>
        <end position="871"/>
    </location>
</feature>
<name>A0AAJ8MZM6_9TREE</name>
<feature type="region of interest" description="Disordered" evidence="2">
    <location>
        <begin position="509"/>
        <end position="539"/>
    </location>
</feature>
<dbReference type="InterPro" id="IPR059025">
    <property type="entry name" value="STB6_N"/>
</dbReference>
<reference evidence="4" key="2">
    <citation type="submission" date="2024-01" db="EMBL/GenBank/DDBJ databases">
        <title>Comparative genomics of Cryptococcus and Kwoniella reveals pathogenesis evolution and contrasting modes of karyotype evolution via chromosome fusion or intercentromeric recombination.</title>
        <authorList>
            <person name="Coelho M.A."/>
            <person name="David-Palma M."/>
            <person name="Shea T."/>
            <person name="Bowers K."/>
            <person name="McGinley-Smith S."/>
            <person name="Mohammad A.W."/>
            <person name="Gnirke A."/>
            <person name="Yurkov A.M."/>
            <person name="Nowrousian M."/>
            <person name="Sun S."/>
            <person name="Cuomo C.A."/>
            <person name="Heitman J."/>
        </authorList>
    </citation>
    <scope>NUCLEOTIDE SEQUENCE</scope>
    <source>
        <strain evidence="4">CBS 12478</strain>
    </source>
</reference>
<dbReference type="EMBL" id="CP144061">
    <property type="protein sequence ID" value="WWD21623.1"/>
    <property type="molecule type" value="Genomic_DNA"/>
</dbReference>
<protein>
    <recommendedName>
        <fullName evidence="3">STB6-like N-terminal domain-containing protein</fullName>
    </recommendedName>
</protein>
<keyword evidence="1" id="KW-0175">Coiled coil</keyword>
<dbReference type="PANTHER" id="PTHR31011:SF2">
    <property type="entry name" value="PROTEIN STB2-RELATED"/>
    <property type="match status" value="1"/>
</dbReference>
<dbReference type="KEGG" id="ksn:43591644"/>
<feature type="region of interest" description="Disordered" evidence="2">
    <location>
        <begin position="1"/>
        <end position="40"/>
    </location>
</feature>